<organism evidence="1 2">
    <name type="scientific">Phytophthora fragariaefolia</name>
    <dbReference type="NCBI Taxonomy" id="1490495"/>
    <lineage>
        <taxon>Eukaryota</taxon>
        <taxon>Sar</taxon>
        <taxon>Stramenopiles</taxon>
        <taxon>Oomycota</taxon>
        <taxon>Peronosporomycetes</taxon>
        <taxon>Peronosporales</taxon>
        <taxon>Peronosporaceae</taxon>
        <taxon>Phytophthora</taxon>
    </lineage>
</organism>
<name>A0A9W6Y4E3_9STRA</name>
<protein>
    <submittedName>
        <fullName evidence="1">Unnamed protein product</fullName>
    </submittedName>
</protein>
<evidence type="ECO:0000313" key="1">
    <source>
        <dbReference type="EMBL" id="GMF53130.1"/>
    </source>
</evidence>
<sequence>MIRTLGPDPTINNSGRSSELPPVRLAVGVEAAGRRRMSGPPDSVDHLEAVERLQTAEFAALRQELALLKAQIAQVSQTASNVEVDRVANRTNEPTLNSLVFPLLLLSAFSLCPSTEAAMASWTNRVTDCRRWTKSTAF</sequence>
<comment type="caution">
    <text evidence="1">The sequence shown here is derived from an EMBL/GenBank/DDBJ whole genome shotgun (WGS) entry which is preliminary data.</text>
</comment>
<dbReference type="EMBL" id="BSXT01003239">
    <property type="protein sequence ID" value="GMF53130.1"/>
    <property type="molecule type" value="Genomic_DNA"/>
</dbReference>
<accession>A0A9W6Y4E3</accession>
<dbReference type="OrthoDB" id="128037at2759"/>
<gene>
    <name evidence="1" type="ORF">Pfra01_002188500</name>
</gene>
<evidence type="ECO:0000313" key="2">
    <source>
        <dbReference type="Proteomes" id="UP001165121"/>
    </source>
</evidence>
<reference evidence="1" key="1">
    <citation type="submission" date="2023-04" db="EMBL/GenBank/DDBJ databases">
        <title>Phytophthora fragariaefolia NBRC 109709.</title>
        <authorList>
            <person name="Ichikawa N."/>
            <person name="Sato H."/>
            <person name="Tonouchi N."/>
        </authorList>
    </citation>
    <scope>NUCLEOTIDE SEQUENCE</scope>
    <source>
        <strain evidence="1">NBRC 109709</strain>
    </source>
</reference>
<keyword evidence="2" id="KW-1185">Reference proteome</keyword>
<dbReference type="Proteomes" id="UP001165121">
    <property type="component" value="Unassembled WGS sequence"/>
</dbReference>
<proteinExistence type="predicted"/>
<dbReference type="AlphaFoldDB" id="A0A9W6Y4E3"/>